<dbReference type="SMART" id="SM00674">
    <property type="entry name" value="CENPB"/>
    <property type="match status" value="1"/>
</dbReference>
<dbReference type="SUPFAM" id="SSF46689">
    <property type="entry name" value="Homeodomain-like"/>
    <property type="match status" value="1"/>
</dbReference>
<dbReference type="InterPro" id="IPR009057">
    <property type="entry name" value="Homeodomain-like_sf"/>
</dbReference>
<dbReference type="EMBL" id="LN892946">
    <property type="protein sequence ID" value="CUS06635.1"/>
    <property type="molecule type" value="Genomic_DNA"/>
</dbReference>
<dbReference type="PROSITE" id="PS51253">
    <property type="entry name" value="HTH_CENPB"/>
    <property type="match status" value="1"/>
</dbReference>
<accession>A0A292PJ12</accession>
<evidence type="ECO:0000313" key="4">
    <source>
        <dbReference type="Proteomes" id="UP001412239"/>
    </source>
</evidence>
<dbReference type="InterPro" id="IPR004875">
    <property type="entry name" value="DDE_SF_endonuclease_dom"/>
</dbReference>
<evidence type="ECO:0000256" key="1">
    <source>
        <dbReference type="ARBA" id="ARBA00023125"/>
    </source>
</evidence>
<dbReference type="GO" id="GO:0003677">
    <property type="term" value="F:DNA binding"/>
    <property type="evidence" value="ECO:0007669"/>
    <property type="project" value="UniProtKB-KW"/>
</dbReference>
<evidence type="ECO:0000259" key="2">
    <source>
        <dbReference type="PROSITE" id="PS51253"/>
    </source>
</evidence>
<dbReference type="Pfam" id="PF03184">
    <property type="entry name" value="DDE_1"/>
    <property type="match status" value="1"/>
</dbReference>
<keyword evidence="4" id="KW-1185">Reference proteome</keyword>
<protein>
    <recommendedName>
        <fullName evidence="2">HTH CENPB-type domain-containing protein</fullName>
    </recommendedName>
</protein>
<keyword evidence="1" id="KW-0238">DNA-binding</keyword>
<evidence type="ECO:0000313" key="3">
    <source>
        <dbReference type="EMBL" id="CUS06635.1"/>
    </source>
</evidence>
<dbReference type="Pfam" id="PF03221">
    <property type="entry name" value="HTH_Tnp_Tc5"/>
    <property type="match status" value="1"/>
</dbReference>
<feature type="domain" description="HTH CENPB-type" evidence="2">
    <location>
        <begin position="86"/>
        <end position="160"/>
    </location>
</feature>
<sequence length="595" mass="68175">MPNTPLISAKRTQRLLAHEKQARAKHRNLTNLAKFELYKEKFPPNGGNSPTNASLAIAYGVDSKTVTNIIAKGHDYWANMTSAELTRRRVSSVKLPRIESMLVLWVQQCEGRGIILTEEAIRVKATRFCELENIPEANRPKWSHGWLAKFKMRSGLRRYRFYGEASSVNLSDYTERIDQINEACDDYADEDRYNFDETGLFYRMPPFVGLALRQTSGRKGEKTRLTYGFCVNGTGTDQREALVLGHARRPRCFGKRSVHSLGYDYYFNKKAWMTRTIWLEWLKRFDEDMERQNRQVILLIDNCSAHIEPIHYSLKAIRLEFLPPNTTSQLQPLDAGIIRTFKAYYRQAFLQLAILRDEENMQNPFKISQLEAMELGKEAWSKVTATTISNCWKHVGLTGKFGPGLPVERPSDPIPTFGPAAELYRAQAEQRNQNPDLFLLSHSAYHEVAELAVLIEKDFRRLRIHDPMAIEVFLNPGTEVTVTEELTDEEIIGMINHTEEEEKEIGGTASGEVTSIMVEQPESAILLSTTEALSATRSLITKLLVDPDISKVGLTALRSLRELEKVWRIQKLQESTVQQIRFIESEAEWWKLEGK</sequence>
<dbReference type="AlphaFoldDB" id="A0A292PJ12"/>
<dbReference type="PANTHER" id="PTHR19303:SF73">
    <property type="entry name" value="PROTEIN PDC2"/>
    <property type="match status" value="1"/>
</dbReference>
<dbReference type="Proteomes" id="UP001412239">
    <property type="component" value="Unassembled WGS sequence"/>
</dbReference>
<name>A0A292PJ12_9PEZI</name>
<dbReference type="Gene3D" id="1.10.10.60">
    <property type="entry name" value="Homeodomain-like"/>
    <property type="match status" value="1"/>
</dbReference>
<proteinExistence type="predicted"/>
<dbReference type="InterPro" id="IPR050863">
    <property type="entry name" value="CenT-Element_Derived"/>
</dbReference>
<dbReference type="PANTHER" id="PTHR19303">
    <property type="entry name" value="TRANSPOSON"/>
    <property type="match status" value="1"/>
</dbReference>
<gene>
    <name evidence="3" type="ORF">GSTUAT00009313001</name>
</gene>
<dbReference type="GO" id="GO:0005634">
    <property type="term" value="C:nucleus"/>
    <property type="evidence" value="ECO:0007669"/>
    <property type="project" value="TreeGrafter"/>
</dbReference>
<dbReference type="InterPro" id="IPR006600">
    <property type="entry name" value="HTH_CenpB_DNA-bd_dom"/>
</dbReference>
<organism evidence="3 4">
    <name type="scientific">Tuber aestivum</name>
    <name type="common">summer truffle</name>
    <dbReference type="NCBI Taxonomy" id="59557"/>
    <lineage>
        <taxon>Eukaryota</taxon>
        <taxon>Fungi</taxon>
        <taxon>Dikarya</taxon>
        <taxon>Ascomycota</taxon>
        <taxon>Pezizomycotina</taxon>
        <taxon>Pezizomycetes</taxon>
        <taxon>Pezizales</taxon>
        <taxon>Tuberaceae</taxon>
        <taxon>Tuber</taxon>
    </lineage>
</organism>
<reference evidence="3" key="1">
    <citation type="submission" date="2015-10" db="EMBL/GenBank/DDBJ databases">
        <authorList>
            <person name="Regsiter A."/>
            <person name="william w."/>
        </authorList>
    </citation>
    <scope>NUCLEOTIDE SEQUENCE</scope>
    <source>
        <strain evidence="3">Montdore</strain>
    </source>
</reference>